<reference evidence="2 3" key="1">
    <citation type="journal article" date="2024" name="G3 (Bethesda)">
        <title>Genome assembly of Hibiscus sabdariffa L. provides insights into metabolisms of medicinal natural products.</title>
        <authorList>
            <person name="Kim T."/>
        </authorList>
    </citation>
    <scope>NUCLEOTIDE SEQUENCE [LARGE SCALE GENOMIC DNA]</scope>
    <source>
        <strain evidence="2">TK-2024</strain>
        <tissue evidence="2">Old leaves</tissue>
    </source>
</reference>
<proteinExistence type="predicted"/>
<organism evidence="2 3">
    <name type="scientific">Hibiscus sabdariffa</name>
    <name type="common">roselle</name>
    <dbReference type="NCBI Taxonomy" id="183260"/>
    <lineage>
        <taxon>Eukaryota</taxon>
        <taxon>Viridiplantae</taxon>
        <taxon>Streptophyta</taxon>
        <taxon>Embryophyta</taxon>
        <taxon>Tracheophyta</taxon>
        <taxon>Spermatophyta</taxon>
        <taxon>Magnoliopsida</taxon>
        <taxon>eudicotyledons</taxon>
        <taxon>Gunneridae</taxon>
        <taxon>Pentapetalae</taxon>
        <taxon>rosids</taxon>
        <taxon>malvids</taxon>
        <taxon>Malvales</taxon>
        <taxon>Malvaceae</taxon>
        <taxon>Malvoideae</taxon>
        <taxon>Hibiscus</taxon>
    </lineage>
</organism>
<accession>A0ABR2P9E5</accession>
<feature type="region of interest" description="Disordered" evidence="1">
    <location>
        <begin position="53"/>
        <end position="73"/>
    </location>
</feature>
<evidence type="ECO:0000313" key="2">
    <source>
        <dbReference type="EMBL" id="KAK8985047.1"/>
    </source>
</evidence>
<sequence length="94" mass="11195">MRPSEQREWSDKRCEFYKEQGRYTNDCVHLRNFIESTIRIGQLERLVVSSCKNHENQGRNDHEASGSRSQARDKNKQIFICTIHVRIGTNEEWL</sequence>
<evidence type="ECO:0000313" key="3">
    <source>
        <dbReference type="Proteomes" id="UP001396334"/>
    </source>
</evidence>
<protein>
    <submittedName>
        <fullName evidence="2">Uncharacterized protein</fullName>
    </submittedName>
</protein>
<name>A0ABR2P9E5_9ROSI</name>
<gene>
    <name evidence="2" type="ORF">V6N11_082664</name>
</gene>
<keyword evidence="3" id="KW-1185">Reference proteome</keyword>
<comment type="caution">
    <text evidence="2">The sequence shown here is derived from an EMBL/GenBank/DDBJ whole genome shotgun (WGS) entry which is preliminary data.</text>
</comment>
<dbReference type="Proteomes" id="UP001396334">
    <property type="component" value="Unassembled WGS sequence"/>
</dbReference>
<dbReference type="EMBL" id="JBBPBN010000072">
    <property type="protein sequence ID" value="KAK8985047.1"/>
    <property type="molecule type" value="Genomic_DNA"/>
</dbReference>
<evidence type="ECO:0000256" key="1">
    <source>
        <dbReference type="SAM" id="MobiDB-lite"/>
    </source>
</evidence>